<proteinExistence type="predicted"/>
<organism evidence="1 2">
    <name type="scientific">Eretmocerus hayati</name>
    <dbReference type="NCBI Taxonomy" id="131215"/>
    <lineage>
        <taxon>Eukaryota</taxon>
        <taxon>Metazoa</taxon>
        <taxon>Ecdysozoa</taxon>
        <taxon>Arthropoda</taxon>
        <taxon>Hexapoda</taxon>
        <taxon>Insecta</taxon>
        <taxon>Pterygota</taxon>
        <taxon>Neoptera</taxon>
        <taxon>Endopterygota</taxon>
        <taxon>Hymenoptera</taxon>
        <taxon>Apocrita</taxon>
        <taxon>Proctotrupomorpha</taxon>
        <taxon>Chalcidoidea</taxon>
        <taxon>Aphelinidae</taxon>
        <taxon>Aphelininae</taxon>
        <taxon>Eretmocerus</taxon>
    </lineage>
</organism>
<accession>A0ACC2NPQ9</accession>
<protein>
    <submittedName>
        <fullName evidence="1">Uncharacterized protein</fullName>
    </submittedName>
</protein>
<gene>
    <name evidence="1" type="ORF">QAD02_004393</name>
</gene>
<evidence type="ECO:0000313" key="2">
    <source>
        <dbReference type="Proteomes" id="UP001239111"/>
    </source>
</evidence>
<dbReference type="EMBL" id="CM056743">
    <property type="protein sequence ID" value="KAJ8673131.1"/>
    <property type="molecule type" value="Genomic_DNA"/>
</dbReference>
<sequence>MDILQVIQLTLLALHLYGSTTLASPPDISRGRNLHTSDECDVRFDSGLRLSDTDLIGINQKLESVKCLKSLSLKNDSIQEFEEGIFSNLTGLEFLDLSDNKLSRDSLFSFGFLPSLKELILDGNQQNWNPFTLNKEVYLPELTYLGLRNMETTFFAINWSEYFPKLEVLLLSRNRLVSADDFFKTIPPTVKVLEMRGMKLNKLKTRSLKNVTTLVLSSNSFHSIKGSSCDEEGLCLENFDGLENLSLDSCRIELIDALAFEHMTKLVHLDIANNNIKRISSGTFGYSPLLSKLDISDNPLIDVSFITELKILEVLNMESMTDNRSIESLWSLSPLPVIQILILRHNEISFIPTRFLDNLQGLREIYLDDNHLSSLSPGSWQKNLTSIGLSSNNVSKIEDLHLSEATSLHYLSLYGNKLVSIDPEVRKTLPENLDLEL</sequence>
<comment type="caution">
    <text evidence="1">The sequence shown here is derived from an EMBL/GenBank/DDBJ whole genome shotgun (WGS) entry which is preliminary data.</text>
</comment>
<name>A0ACC2NPQ9_9HYME</name>
<keyword evidence="2" id="KW-1185">Reference proteome</keyword>
<dbReference type="Proteomes" id="UP001239111">
    <property type="component" value="Chromosome 3"/>
</dbReference>
<reference evidence="1" key="1">
    <citation type="submission" date="2023-04" db="EMBL/GenBank/DDBJ databases">
        <title>A chromosome-level genome assembly of the parasitoid wasp Eretmocerus hayati.</title>
        <authorList>
            <person name="Zhong Y."/>
            <person name="Liu S."/>
            <person name="Liu Y."/>
        </authorList>
    </citation>
    <scope>NUCLEOTIDE SEQUENCE</scope>
    <source>
        <strain evidence="1">ZJU_SS_LIU_2023</strain>
    </source>
</reference>
<evidence type="ECO:0000313" key="1">
    <source>
        <dbReference type="EMBL" id="KAJ8673131.1"/>
    </source>
</evidence>